<gene>
    <name evidence="3" type="ORF">ISO4_01128</name>
</gene>
<evidence type="ECO:0000259" key="2">
    <source>
        <dbReference type="Pfam" id="PF13271"/>
    </source>
</evidence>
<evidence type="ECO:0000313" key="4">
    <source>
        <dbReference type="Proteomes" id="UP000644441"/>
    </source>
</evidence>
<name>A0ABS0AEH1_9GAMM</name>
<reference evidence="3 4" key="1">
    <citation type="submission" date="2012-09" db="EMBL/GenBank/DDBJ databases">
        <title>Genome Sequence of alkane-degrading Bacterium Alcanivorax venustensis ISO4.</title>
        <authorList>
            <person name="Lai Q."/>
            <person name="Shao Z."/>
        </authorList>
    </citation>
    <scope>NUCLEOTIDE SEQUENCE [LARGE SCALE GENOMIC DNA]</scope>
    <source>
        <strain evidence="3 4">ISO4</strain>
    </source>
</reference>
<feature type="coiled-coil region" evidence="1">
    <location>
        <begin position="171"/>
        <end position="198"/>
    </location>
</feature>
<dbReference type="Pfam" id="PF13271">
    <property type="entry name" value="DUF4062"/>
    <property type="match status" value="1"/>
</dbReference>
<accession>A0ABS0AEH1</accession>
<protein>
    <recommendedName>
        <fullName evidence="2">DUF4062 domain-containing protein</fullName>
    </recommendedName>
</protein>
<dbReference type="RefSeq" id="WP_323745339.1">
    <property type="nucleotide sequence ID" value="NZ_ARXR01000006.1"/>
</dbReference>
<sequence>MTVEKRYQVFISTTYPDMQSARQALMLPLLDLGMAPMSMDLHSAETNNLMPVVQRMIDDCDYFVILLGGRYGTLSPLGLSYTHREYIFAATKRKPIVTFIHDQPFSLPAEAREDSREGQVRRDDFARLLENKTLAFRWRDERELSEQVAKVMPDVMRQHPAAGWVKSGSLEKSAGGETERLRRRVAELEKEREEWLSGQRTPARHLARGSDRVTLDYSCNVYEGGDCKVAMASCELDWNRVFACVAPLMLNPVSEPVMQKALEDYIARKALDDVLADFPKAHAVRNVVLAGHAFNQIKVHLRALGLINKTSDNDSRGMPLWRLTAQGDTAMSQVMARRR</sequence>
<dbReference type="InterPro" id="IPR025139">
    <property type="entry name" value="DUF4062"/>
</dbReference>
<proteinExistence type="predicted"/>
<evidence type="ECO:0000313" key="3">
    <source>
        <dbReference type="EMBL" id="MBF5052526.1"/>
    </source>
</evidence>
<comment type="caution">
    <text evidence="3">The sequence shown here is derived from an EMBL/GenBank/DDBJ whole genome shotgun (WGS) entry which is preliminary data.</text>
</comment>
<keyword evidence="1" id="KW-0175">Coiled coil</keyword>
<dbReference type="EMBL" id="ARXR01000006">
    <property type="protein sequence ID" value="MBF5052526.1"/>
    <property type="molecule type" value="Genomic_DNA"/>
</dbReference>
<keyword evidence="4" id="KW-1185">Reference proteome</keyword>
<dbReference type="Proteomes" id="UP000644441">
    <property type="component" value="Unassembled WGS sequence"/>
</dbReference>
<evidence type="ECO:0000256" key="1">
    <source>
        <dbReference type="SAM" id="Coils"/>
    </source>
</evidence>
<feature type="domain" description="DUF4062" evidence="2">
    <location>
        <begin position="8"/>
        <end position="89"/>
    </location>
</feature>
<organism evidence="3 4">
    <name type="scientific">Alloalcanivorax venustensis ISO4</name>
    <dbReference type="NCBI Taxonomy" id="1177184"/>
    <lineage>
        <taxon>Bacteria</taxon>
        <taxon>Pseudomonadati</taxon>
        <taxon>Pseudomonadota</taxon>
        <taxon>Gammaproteobacteria</taxon>
        <taxon>Oceanospirillales</taxon>
        <taxon>Alcanivoracaceae</taxon>
        <taxon>Alloalcanivorax</taxon>
    </lineage>
</organism>